<dbReference type="EMBL" id="CP115613">
    <property type="protein sequence ID" value="WBW75227.1"/>
    <property type="molecule type" value="Genomic_DNA"/>
</dbReference>
<proteinExistence type="predicted"/>
<evidence type="ECO:0000313" key="2">
    <source>
        <dbReference type="Proteomes" id="UP001212411"/>
    </source>
</evidence>
<protein>
    <submittedName>
        <fullName evidence="1">Uncharacterized protein</fullName>
    </submittedName>
</protein>
<reference evidence="1 2" key="1">
    <citation type="journal article" date="2023" name="G3 (Bethesda)">
        <title>A high-quality reference genome for the fission yeast Schizosaccharomyces osmophilus.</title>
        <authorList>
            <person name="Jia G.S."/>
            <person name="Zhang W.C."/>
            <person name="Liang Y."/>
            <person name="Liu X.H."/>
            <person name="Rhind N."/>
            <person name="Pidoux A."/>
            <person name="Brysch-Herzberg M."/>
            <person name="Du L.L."/>
        </authorList>
    </citation>
    <scope>NUCLEOTIDE SEQUENCE [LARGE SCALE GENOMIC DNA]</scope>
    <source>
        <strain evidence="1 2">CBS 15793</strain>
    </source>
</reference>
<dbReference type="AlphaFoldDB" id="A0AAF0AY34"/>
<dbReference type="RefSeq" id="XP_056039470.1">
    <property type="nucleotide sequence ID" value="XM_056183105.1"/>
</dbReference>
<gene>
    <name evidence="1" type="ORF">SOMG_04318</name>
</gene>
<dbReference type="GeneID" id="80877794"/>
<organism evidence="1 2">
    <name type="scientific">Schizosaccharomyces osmophilus</name>
    <dbReference type="NCBI Taxonomy" id="2545709"/>
    <lineage>
        <taxon>Eukaryota</taxon>
        <taxon>Fungi</taxon>
        <taxon>Dikarya</taxon>
        <taxon>Ascomycota</taxon>
        <taxon>Taphrinomycotina</taxon>
        <taxon>Schizosaccharomycetes</taxon>
        <taxon>Schizosaccharomycetales</taxon>
        <taxon>Schizosaccharomycetaceae</taxon>
        <taxon>Schizosaccharomyces</taxon>
    </lineage>
</organism>
<keyword evidence="2" id="KW-1185">Reference proteome</keyword>
<accession>A0AAF0AY34</accession>
<name>A0AAF0AY34_9SCHI</name>
<sequence length="139" mass="16024">MTRLKEYFKNEQLKKPPKAHTGLQKLNYLPAPKAKTFQIYKTLLNSVRCPCGVNTIQLVPAFTIEVDPSYQTCQIGVLVKETIQNYSNILLPKDLKDKPIVISPFYRESFELRPKNQRIIENLDGPNYILVQVSKTNEN</sequence>
<dbReference type="Proteomes" id="UP001212411">
    <property type="component" value="Chromosome 3"/>
</dbReference>
<dbReference type="KEGG" id="som:SOMG_04318"/>
<evidence type="ECO:0000313" key="1">
    <source>
        <dbReference type="EMBL" id="WBW75227.1"/>
    </source>
</evidence>